<feature type="region of interest" description="Disordered" evidence="3">
    <location>
        <begin position="1"/>
        <end position="28"/>
    </location>
</feature>
<protein>
    <recommendedName>
        <fullName evidence="2">Protein BCCIP homolog</fullName>
    </recommendedName>
</protein>
<dbReference type="InterPro" id="IPR025602">
    <property type="entry name" value="BCP1_family"/>
</dbReference>
<dbReference type="Proteomes" id="UP000694888">
    <property type="component" value="Unplaced"/>
</dbReference>
<dbReference type="PANTHER" id="PTHR13261:SF0">
    <property type="entry name" value="BRCA2 AND CDKN1A-INTERACTING PROTEIN"/>
    <property type="match status" value="1"/>
</dbReference>
<evidence type="ECO:0000256" key="1">
    <source>
        <dbReference type="ARBA" id="ARBA00006781"/>
    </source>
</evidence>
<proteinExistence type="inferred from homology"/>
<reference evidence="5" key="1">
    <citation type="submission" date="2025-08" db="UniProtKB">
        <authorList>
            <consortium name="RefSeq"/>
        </authorList>
    </citation>
    <scope>IDENTIFICATION</scope>
</reference>
<dbReference type="GeneID" id="101856011"/>
<keyword evidence="4" id="KW-1185">Reference proteome</keyword>
<comment type="similarity">
    <text evidence="1 2">Belongs to the BCP1 family.</text>
</comment>
<evidence type="ECO:0000313" key="5">
    <source>
        <dbReference type="RefSeq" id="XP_005094374.1"/>
    </source>
</evidence>
<dbReference type="RefSeq" id="XP_005094374.1">
    <property type="nucleotide sequence ID" value="XM_005094317.3"/>
</dbReference>
<accession>A0ABM0JIG2</accession>
<gene>
    <name evidence="5" type="primary">LOC101856011</name>
</gene>
<feature type="compositionally biased region" description="Acidic residues" evidence="3">
    <location>
        <begin position="11"/>
        <end position="28"/>
    </location>
</feature>
<feature type="compositionally biased region" description="Basic and acidic residues" evidence="3">
    <location>
        <begin position="1"/>
        <end position="10"/>
    </location>
</feature>
<name>A0ABM0JIG2_APLCA</name>
<evidence type="ECO:0000313" key="4">
    <source>
        <dbReference type="Proteomes" id="UP000694888"/>
    </source>
</evidence>
<dbReference type="PIRSF" id="PIRSF028983">
    <property type="entry name" value="BCP1"/>
    <property type="match status" value="1"/>
</dbReference>
<dbReference type="Pfam" id="PF13862">
    <property type="entry name" value="BCCIP"/>
    <property type="match status" value="1"/>
</dbReference>
<evidence type="ECO:0000256" key="2">
    <source>
        <dbReference type="PIRNR" id="PIRNR028983"/>
    </source>
</evidence>
<evidence type="ECO:0000256" key="3">
    <source>
        <dbReference type="SAM" id="MobiDB-lite"/>
    </source>
</evidence>
<organism evidence="4 5">
    <name type="scientific">Aplysia californica</name>
    <name type="common">California sea hare</name>
    <dbReference type="NCBI Taxonomy" id="6500"/>
    <lineage>
        <taxon>Eukaryota</taxon>
        <taxon>Metazoa</taxon>
        <taxon>Spiralia</taxon>
        <taxon>Lophotrochozoa</taxon>
        <taxon>Mollusca</taxon>
        <taxon>Gastropoda</taxon>
        <taxon>Heterobranchia</taxon>
        <taxon>Euthyneura</taxon>
        <taxon>Tectipleura</taxon>
        <taxon>Aplysiida</taxon>
        <taxon>Aplysioidea</taxon>
        <taxon>Aplysiidae</taxon>
        <taxon>Aplysia</taxon>
    </lineage>
</organism>
<dbReference type="PANTHER" id="PTHR13261">
    <property type="entry name" value="BRCA2 AND CDKN1A INTERACTING PROTEIN"/>
    <property type="match status" value="1"/>
</dbReference>
<sequence>MCKMEGKHVEEENEINNSEEDYSEEEEIDENVGKVIDVAFDARPPSDSDFHGVKRLLQQLFVKHINDDLSELANVIIAQDFIGSVLKQDFGTGSDEDSDEESDDDDRDNVFAINTVVNISENQSLSCIEKINEFLTSKCEEAYKGEPGLMRKLLGDPSKQVGLLISERFINIPPQVALPSYESLKADIEKAVRKKKKFDFTHLVLISKTYRSKEGGAMGAEVFYSNPEEQLFCDMSEFNFTFSVAEQRDSISDGQWDDEGDMEALRTVMVFDASSLGHLIDKLRQEIPAK</sequence>